<keyword evidence="1" id="KW-0238">DNA-binding</keyword>
<proteinExistence type="predicted"/>
<name>A0AAU8Q257_DESK7</name>
<keyword evidence="4" id="KW-1185">Reference proteome</keyword>
<dbReference type="RefSeq" id="WP_013822498.1">
    <property type="nucleotide sequence ID" value="NC_015573.1"/>
</dbReference>
<gene>
    <name evidence="3" type="ordered locus">Desku_1400</name>
</gene>
<dbReference type="PANTHER" id="PTHR46558:SF3">
    <property type="entry name" value="TRANSCRIPTIONAL REGULATOR"/>
    <property type="match status" value="1"/>
</dbReference>
<evidence type="ECO:0000256" key="1">
    <source>
        <dbReference type="ARBA" id="ARBA00023125"/>
    </source>
</evidence>
<reference evidence="4" key="1">
    <citation type="submission" date="2011-05" db="EMBL/GenBank/DDBJ databases">
        <title>Complete sequence of Desulfotomaculum kuznetsovii DSM 6115.</title>
        <authorList>
            <person name="Lucas S."/>
            <person name="Han J."/>
            <person name="Lapidus A."/>
            <person name="Cheng J.-F."/>
            <person name="Goodwin L."/>
            <person name="Pitluck S."/>
            <person name="Peters L."/>
            <person name="Mikhailova N."/>
            <person name="Lu M."/>
            <person name="Saunders E."/>
            <person name="Han C."/>
            <person name="Tapia R."/>
            <person name="Land M."/>
            <person name="Hauser L."/>
            <person name="Kyrpides N."/>
            <person name="Ivanova N."/>
            <person name="Pagani I."/>
            <person name="Nazina T."/>
            <person name="Ivanova A."/>
            <person name="Parshina S."/>
            <person name="Kuever J."/>
            <person name="Muyzer G."/>
            <person name="Plugge C."/>
            <person name="Stams A."/>
            <person name="Woyke T."/>
        </authorList>
    </citation>
    <scope>NUCLEOTIDE SEQUENCE [LARGE SCALE GENOMIC DNA]</scope>
    <source>
        <strain evidence="4">DSM 6115 / VKM B-1805 / 17</strain>
    </source>
</reference>
<organism evidence="3 4">
    <name type="scientific">Desulfofundulus kuznetsovii (strain DSM 6115 / VKM B-1805 / 17)</name>
    <name type="common">Desulfotomaculum kuznetsovii</name>
    <dbReference type="NCBI Taxonomy" id="760568"/>
    <lineage>
        <taxon>Bacteria</taxon>
        <taxon>Bacillati</taxon>
        <taxon>Bacillota</taxon>
        <taxon>Clostridia</taxon>
        <taxon>Eubacteriales</taxon>
        <taxon>Peptococcaceae</taxon>
        <taxon>Desulfofundulus</taxon>
    </lineage>
</organism>
<dbReference type="Pfam" id="PF01381">
    <property type="entry name" value="HTH_3"/>
    <property type="match status" value="1"/>
</dbReference>
<dbReference type="AlphaFoldDB" id="A0AAU8Q257"/>
<dbReference type="GO" id="GO:0003677">
    <property type="term" value="F:DNA binding"/>
    <property type="evidence" value="ECO:0007669"/>
    <property type="project" value="UniProtKB-KW"/>
</dbReference>
<sequence>MLRLSGFKLARMKAGLTQLELARRLGCSESLIAKWETGRGKPTPERLEQLCKVLNCKPEDLLREAV</sequence>
<dbReference type="CDD" id="cd00093">
    <property type="entry name" value="HTH_XRE"/>
    <property type="match status" value="1"/>
</dbReference>
<dbReference type="SMART" id="SM00530">
    <property type="entry name" value="HTH_XRE"/>
    <property type="match status" value="1"/>
</dbReference>
<dbReference type="Gene3D" id="1.10.260.40">
    <property type="entry name" value="lambda repressor-like DNA-binding domains"/>
    <property type="match status" value="1"/>
</dbReference>
<evidence type="ECO:0000313" key="3">
    <source>
        <dbReference type="EMBL" id="AEG14983.1"/>
    </source>
</evidence>
<evidence type="ECO:0000259" key="2">
    <source>
        <dbReference type="PROSITE" id="PS50943"/>
    </source>
</evidence>
<dbReference type="InterPro" id="IPR001387">
    <property type="entry name" value="Cro/C1-type_HTH"/>
</dbReference>
<protein>
    <submittedName>
        <fullName evidence="3">Helix-turn-helix domain protein</fullName>
    </submittedName>
</protein>
<dbReference type="PANTHER" id="PTHR46558">
    <property type="entry name" value="TRACRIPTIONAL REGULATORY PROTEIN-RELATED-RELATED"/>
    <property type="match status" value="1"/>
</dbReference>
<feature type="domain" description="HTH cro/C1-type" evidence="2">
    <location>
        <begin position="7"/>
        <end position="61"/>
    </location>
</feature>
<evidence type="ECO:0000313" key="4">
    <source>
        <dbReference type="Proteomes" id="UP000009229"/>
    </source>
</evidence>
<dbReference type="SUPFAM" id="SSF47413">
    <property type="entry name" value="lambda repressor-like DNA-binding domains"/>
    <property type="match status" value="1"/>
</dbReference>
<dbReference type="EMBL" id="CP002770">
    <property type="protein sequence ID" value="AEG14983.1"/>
    <property type="molecule type" value="Genomic_DNA"/>
</dbReference>
<dbReference type="Proteomes" id="UP000009229">
    <property type="component" value="Chromosome"/>
</dbReference>
<dbReference type="InterPro" id="IPR010982">
    <property type="entry name" value="Lambda_DNA-bd_dom_sf"/>
</dbReference>
<dbReference type="KEGG" id="dku:Desku_1400"/>
<dbReference type="PROSITE" id="PS50943">
    <property type="entry name" value="HTH_CROC1"/>
    <property type="match status" value="1"/>
</dbReference>
<accession>A0AAU8Q257</accession>